<dbReference type="STRING" id="591019.Shell_0114"/>
<evidence type="ECO:0000313" key="2">
    <source>
        <dbReference type="EMBL" id="ADI31261.1"/>
    </source>
</evidence>
<accession>D7DAR4</accession>
<organism evidence="2 3">
    <name type="scientific">Staphylothermus hellenicus (strain DSM 12710 / JCM 10830 / BK20S6-10-b1 / P8)</name>
    <dbReference type="NCBI Taxonomy" id="591019"/>
    <lineage>
        <taxon>Archaea</taxon>
        <taxon>Thermoproteota</taxon>
        <taxon>Thermoprotei</taxon>
        <taxon>Desulfurococcales</taxon>
        <taxon>Desulfurococcaceae</taxon>
        <taxon>Staphylothermus</taxon>
    </lineage>
</organism>
<dbReference type="HOGENOM" id="CLU_2204258_0_0_2"/>
<dbReference type="AlphaFoldDB" id="D7DAR4"/>
<dbReference type="KEGG" id="shc:Shell_0114"/>
<dbReference type="PANTHER" id="PTHR37030">
    <property type="entry name" value="NUCLEOTIDYLTRANSFERASE"/>
    <property type="match status" value="1"/>
</dbReference>
<dbReference type="InterPro" id="IPR043519">
    <property type="entry name" value="NT_sf"/>
</dbReference>
<keyword evidence="3" id="KW-1185">Reference proteome</keyword>
<dbReference type="EMBL" id="CP002051">
    <property type="protein sequence ID" value="ADI31261.1"/>
    <property type="molecule type" value="Genomic_DNA"/>
</dbReference>
<name>D7DAR4_STAHD</name>
<evidence type="ECO:0000313" key="3">
    <source>
        <dbReference type="Proteomes" id="UP000002573"/>
    </source>
</evidence>
<dbReference type="PANTHER" id="PTHR37030:SF3">
    <property type="entry name" value="POLYMERASE NUCLEOTIDYL TRANSFERASE DOMAIN-CONTAINING PROTEIN"/>
    <property type="match status" value="1"/>
</dbReference>
<dbReference type="Proteomes" id="UP000002573">
    <property type="component" value="Chromosome"/>
</dbReference>
<dbReference type="SUPFAM" id="SSF81301">
    <property type="entry name" value="Nucleotidyltransferase"/>
    <property type="match status" value="1"/>
</dbReference>
<feature type="domain" description="Polymerase beta nucleotidyltransferase" evidence="1">
    <location>
        <begin position="25"/>
        <end position="100"/>
    </location>
</feature>
<sequence>MSRNFGKWLSKRRQVLRNWDSIAKTIAYILKKVMPDIMEIYVFGSVVDGKFTGASDLDLLIVIPEKYDESKTYILFNKILEEKLGEIAYMIDLHIINKNKLAKPPYTWWLKKSYKINSMKH</sequence>
<gene>
    <name evidence="2" type="ordered locus">Shell_0114</name>
</gene>
<dbReference type="CDD" id="cd05403">
    <property type="entry name" value="NT_KNTase_like"/>
    <property type="match status" value="1"/>
</dbReference>
<protein>
    <submittedName>
        <fullName evidence="2">DNA polymerase beta domain protein region</fullName>
    </submittedName>
</protein>
<dbReference type="RefSeq" id="WP_013142459.1">
    <property type="nucleotide sequence ID" value="NC_014205.1"/>
</dbReference>
<proteinExistence type="predicted"/>
<dbReference type="InterPro" id="IPR041633">
    <property type="entry name" value="Polbeta"/>
</dbReference>
<dbReference type="OrthoDB" id="39714at2157"/>
<dbReference type="Pfam" id="PF18765">
    <property type="entry name" value="Polbeta"/>
    <property type="match status" value="1"/>
</dbReference>
<dbReference type="eggNOG" id="arCOG01205">
    <property type="taxonomic scope" value="Archaea"/>
</dbReference>
<evidence type="ECO:0000259" key="1">
    <source>
        <dbReference type="Pfam" id="PF18765"/>
    </source>
</evidence>
<dbReference type="Gene3D" id="3.30.460.10">
    <property type="entry name" value="Beta Polymerase, domain 2"/>
    <property type="match status" value="1"/>
</dbReference>
<reference evidence="2 3" key="2">
    <citation type="journal article" date="2011" name="Stand. Genomic Sci.">
        <title>Complete genome sequence of Staphylothermus hellenicus P8.</title>
        <authorList>
            <person name="Anderson I."/>
            <person name="Wirth R."/>
            <person name="Lucas S."/>
            <person name="Copeland A."/>
            <person name="Lapidus A."/>
            <person name="Cheng J.F."/>
            <person name="Goodwin L."/>
            <person name="Pitluck S."/>
            <person name="Davenport K."/>
            <person name="Detter J.C."/>
            <person name="Han C."/>
            <person name="Tapia R."/>
            <person name="Land M."/>
            <person name="Hauser L."/>
            <person name="Pati A."/>
            <person name="Mikhailova N."/>
            <person name="Woyke T."/>
            <person name="Klenk H.P."/>
            <person name="Kyrpides N."/>
            <person name="Ivanova N."/>
        </authorList>
    </citation>
    <scope>NUCLEOTIDE SEQUENCE [LARGE SCALE GENOMIC DNA]</scope>
    <source>
        <strain evidence="3">DSM 12710 / JCM 10830 / BK20S6-10-b1 / P8</strain>
    </source>
</reference>
<dbReference type="GeneID" id="9233403"/>
<reference evidence="3" key="1">
    <citation type="submission" date="2010-05" db="EMBL/GenBank/DDBJ databases">
        <title>Complete sequence of Staphylothermus hellenicus DSM 12710.</title>
        <authorList>
            <consortium name="US DOE Joint Genome Institute"/>
            <person name="Lucas S."/>
            <person name="Copeland A."/>
            <person name="Lapidus A."/>
            <person name="Cheng J.-F."/>
            <person name="Bruce D."/>
            <person name="Goodwin L."/>
            <person name="Pitluck S."/>
            <person name="Davenport K."/>
            <person name="Detter J.C."/>
            <person name="Han C."/>
            <person name="Tapia R."/>
            <person name="Larimer F."/>
            <person name="Land M."/>
            <person name="Hauser L."/>
            <person name="Kyrpides N."/>
            <person name="Mikhailova N."/>
            <person name="Anderson I.J."/>
            <person name="Woyke T."/>
        </authorList>
    </citation>
    <scope>NUCLEOTIDE SEQUENCE [LARGE SCALE GENOMIC DNA]</scope>
    <source>
        <strain evidence="3">DSM 12710 / JCM 10830 / BK20S6-10-b1 / P8</strain>
    </source>
</reference>